<dbReference type="Proteomes" id="UP000033519">
    <property type="component" value="Unassembled WGS sequence"/>
</dbReference>
<protein>
    <recommendedName>
        <fullName evidence="5">Addiction module component</fullName>
    </recommendedName>
</protein>
<dbReference type="AlphaFoldDB" id="A0A0F5PXZ6"/>
<evidence type="ECO:0000313" key="1">
    <source>
        <dbReference type="EMBL" id="KKC32689.1"/>
    </source>
</evidence>
<evidence type="ECO:0000313" key="2">
    <source>
        <dbReference type="EMBL" id="SFC52388.1"/>
    </source>
</evidence>
<dbReference type="PATRIC" id="fig|728005.3.peg.713"/>
<gene>
    <name evidence="2" type="ORF">SAMN04488059_106106</name>
    <name evidence="1" type="ORF">WH91_12755</name>
</gene>
<keyword evidence="3" id="KW-1185">Reference proteome</keyword>
<evidence type="ECO:0000313" key="4">
    <source>
        <dbReference type="Proteomes" id="UP000182258"/>
    </source>
</evidence>
<dbReference type="EMBL" id="FOMB01000006">
    <property type="protein sequence ID" value="SFC52388.1"/>
    <property type="molecule type" value="Genomic_DNA"/>
</dbReference>
<dbReference type="EMBL" id="LAPV01000129">
    <property type="protein sequence ID" value="KKC32689.1"/>
    <property type="molecule type" value="Genomic_DNA"/>
</dbReference>
<evidence type="ECO:0008006" key="5">
    <source>
        <dbReference type="Google" id="ProtNLM"/>
    </source>
</evidence>
<dbReference type="RefSeq" id="WP_046171381.1">
    <property type="nucleotide sequence ID" value="NZ_FOMB01000006.1"/>
</dbReference>
<evidence type="ECO:0000313" key="3">
    <source>
        <dbReference type="Proteomes" id="UP000033519"/>
    </source>
</evidence>
<dbReference type="OrthoDB" id="7889158at2"/>
<reference evidence="1 3" key="1">
    <citation type="submission" date="2015-03" db="EMBL/GenBank/DDBJ databases">
        <authorList>
            <person name="Lepp D."/>
            <person name="Hassan Y.I."/>
            <person name="Li X.-Z."/>
            <person name="Zhou T."/>
        </authorList>
    </citation>
    <scope>NUCLEOTIDE SEQUENCE [LARGE SCALE GENOMIC DNA]</scope>
    <source>
        <strain evidence="1 3">Cr7-05</strain>
    </source>
</reference>
<accession>A0A0F5PXZ6</accession>
<dbReference type="Proteomes" id="UP000182258">
    <property type="component" value="Unassembled WGS sequence"/>
</dbReference>
<dbReference type="STRING" id="728005.SAMN04488059_106106"/>
<proteinExistence type="predicted"/>
<sequence length="75" mass="8125">MTTLLDEAIERARALPQRAQDDLARVVLQLTEAEQSIYQLSVDELAALAPSMIEADAGVYASDAQVAAVWAKHSQ</sequence>
<organism evidence="2 4">
    <name type="scientific">Devosia psychrophila</name>
    <dbReference type="NCBI Taxonomy" id="728005"/>
    <lineage>
        <taxon>Bacteria</taxon>
        <taxon>Pseudomonadati</taxon>
        <taxon>Pseudomonadota</taxon>
        <taxon>Alphaproteobacteria</taxon>
        <taxon>Hyphomicrobiales</taxon>
        <taxon>Devosiaceae</taxon>
        <taxon>Devosia</taxon>
    </lineage>
</organism>
<reference evidence="2 4" key="2">
    <citation type="submission" date="2016-10" db="EMBL/GenBank/DDBJ databases">
        <authorList>
            <person name="de Groot N.N."/>
        </authorList>
    </citation>
    <scope>NUCLEOTIDE SEQUENCE [LARGE SCALE GENOMIC DNA]</scope>
    <source>
        <strain evidence="2 4">CGMCC 1.10210</strain>
    </source>
</reference>
<name>A0A0F5PXZ6_9HYPH</name>